<protein>
    <recommendedName>
        <fullName evidence="2">2EXR domain-containing protein</fullName>
    </recommendedName>
</protein>
<keyword evidence="4" id="KW-1185">Reference proteome</keyword>
<organism evidence="3 4">
    <name type="scientific">Phialemonium thermophilum</name>
    <dbReference type="NCBI Taxonomy" id="223376"/>
    <lineage>
        <taxon>Eukaryota</taxon>
        <taxon>Fungi</taxon>
        <taxon>Dikarya</taxon>
        <taxon>Ascomycota</taxon>
        <taxon>Pezizomycotina</taxon>
        <taxon>Sordariomycetes</taxon>
        <taxon>Sordariomycetidae</taxon>
        <taxon>Cephalothecales</taxon>
        <taxon>Cephalothecaceae</taxon>
        <taxon>Phialemonium</taxon>
    </lineage>
</organism>
<gene>
    <name evidence="3" type="ORF">VTK73DRAFT_326</name>
</gene>
<evidence type="ECO:0000313" key="3">
    <source>
        <dbReference type="EMBL" id="KAL1846236.1"/>
    </source>
</evidence>
<dbReference type="InterPro" id="IPR045518">
    <property type="entry name" value="2EXR"/>
</dbReference>
<dbReference type="EMBL" id="JAZHXJ010001047">
    <property type="protein sequence ID" value="KAL1846236.1"/>
    <property type="molecule type" value="Genomic_DNA"/>
</dbReference>
<feature type="region of interest" description="Disordered" evidence="1">
    <location>
        <begin position="1"/>
        <end position="21"/>
    </location>
</feature>
<reference evidence="3 4" key="1">
    <citation type="journal article" date="2024" name="Commun. Biol.">
        <title>Comparative genomic analysis of thermophilic fungi reveals convergent evolutionary adaptations and gene losses.</title>
        <authorList>
            <person name="Steindorff A.S."/>
            <person name="Aguilar-Pontes M.V."/>
            <person name="Robinson A.J."/>
            <person name="Andreopoulos B."/>
            <person name="LaButti K."/>
            <person name="Kuo A."/>
            <person name="Mondo S."/>
            <person name="Riley R."/>
            <person name="Otillar R."/>
            <person name="Haridas S."/>
            <person name="Lipzen A."/>
            <person name="Grimwood J."/>
            <person name="Schmutz J."/>
            <person name="Clum A."/>
            <person name="Reid I.D."/>
            <person name="Moisan M.C."/>
            <person name="Butler G."/>
            <person name="Nguyen T.T.M."/>
            <person name="Dewar K."/>
            <person name="Conant G."/>
            <person name="Drula E."/>
            <person name="Henrissat B."/>
            <person name="Hansel C."/>
            <person name="Singer S."/>
            <person name="Hutchinson M.I."/>
            <person name="de Vries R.P."/>
            <person name="Natvig D.O."/>
            <person name="Powell A.J."/>
            <person name="Tsang A."/>
            <person name="Grigoriev I.V."/>
        </authorList>
    </citation>
    <scope>NUCLEOTIDE SEQUENCE [LARGE SCALE GENOMIC DNA]</scope>
    <source>
        <strain evidence="3 4">ATCC 24622</strain>
    </source>
</reference>
<accession>A0ABR3VVP9</accession>
<proteinExistence type="predicted"/>
<sequence>MDSLPFPNTSLSDASTAADEGGPSAFHPFHKLPAELRLMIYDHLCGPTVVCAKIRDQKFVCFQSPVDGFRHTCYEMDQFFVDKQSIDAMRPTAFMPDNPPELLFPSDTIKTLYVQGRYGGRFPEGGLNVDTLSELFPGLEMVHILVDPFRGPRVSAGNFMKADEHVLTYATRRAMNNTPRFRAVRLLFAIALRYYPDTETSSRPHMESNVVHFVFRPAQ</sequence>
<comment type="caution">
    <text evidence="3">The sequence shown here is derived from an EMBL/GenBank/DDBJ whole genome shotgun (WGS) entry which is preliminary data.</text>
</comment>
<name>A0ABR3VVP9_9PEZI</name>
<evidence type="ECO:0000313" key="4">
    <source>
        <dbReference type="Proteomes" id="UP001586593"/>
    </source>
</evidence>
<dbReference type="Proteomes" id="UP001586593">
    <property type="component" value="Unassembled WGS sequence"/>
</dbReference>
<evidence type="ECO:0000259" key="2">
    <source>
        <dbReference type="Pfam" id="PF20150"/>
    </source>
</evidence>
<dbReference type="Pfam" id="PF20150">
    <property type="entry name" value="2EXR"/>
    <property type="match status" value="1"/>
</dbReference>
<feature type="domain" description="2EXR" evidence="2">
    <location>
        <begin position="26"/>
        <end position="79"/>
    </location>
</feature>
<evidence type="ECO:0000256" key="1">
    <source>
        <dbReference type="SAM" id="MobiDB-lite"/>
    </source>
</evidence>
<feature type="compositionally biased region" description="Polar residues" evidence="1">
    <location>
        <begin position="1"/>
        <end position="15"/>
    </location>
</feature>